<evidence type="ECO:0000313" key="4">
    <source>
        <dbReference type="Proteomes" id="UP001501195"/>
    </source>
</evidence>
<feature type="compositionally biased region" description="Low complexity" evidence="1">
    <location>
        <begin position="15"/>
        <end position="43"/>
    </location>
</feature>
<keyword evidence="4" id="KW-1185">Reference proteome</keyword>
<evidence type="ECO:0000259" key="2">
    <source>
        <dbReference type="PROSITE" id="PS50104"/>
    </source>
</evidence>
<dbReference type="Pfam" id="PF13676">
    <property type="entry name" value="TIR_2"/>
    <property type="match status" value="1"/>
</dbReference>
<dbReference type="InterPro" id="IPR035897">
    <property type="entry name" value="Toll_tir_struct_dom_sf"/>
</dbReference>
<comment type="caution">
    <text evidence="3">The sequence shown here is derived from an EMBL/GenBank/DDBJ whole genome shotgun (WGS) entry which is preliminary data.</text>
</comment>
<evidence type="ECO:0000256" key="1">
    <source>
        <dbReference type="SAM" id="MobiDB-lite"/>
    </source>
</evidence>
<evidence type="ECO:0000313" key="3">
    <source>
        <dbReference type="EMBL" id="GAA4975329.1"/>
    </source>
</evidence>
<proteinExistence type="predicted"/>
<dbReference type="InterPro" id="IPR000157">
    <property type="entry name" value="TIR_dom"/>
</dbReference>
<dbReference type="SUPFAM" id="SSF52200">
    <property type="entry name" value="Toll/Interleukin receptor TIR domain"/>
    <property type="match status" value="1"/>
</dbReference>
<feature type="region of interest" description="Disordered" evidence="1">
    <location>
        <begin position="1"/>
        <end position="74"/>
    </location>
</feature>
<feature type="compositionally biased region" description="Polar residues" evidence="1">
    <location>
        <begin position="1"/>
        <end position="12"/>
    </location>
</feature>
<organism evidence="3 4">
    <name type="scientific">Kineococcus glutinatus</name>
    <dbReference type="NCBI Taxonomy" id="1070872"/>
    <lineage>
        <taxon>Bacteria</taxon>
        <taxon>Bacillati</taxon>
        <taxon>Actinomycetota</taxon>
        <taxon>Actinomycetes</taxon>
        <taxon>Kineosporiales</taxon>
        <taxon>Kineosporiaceae</taxon>
        <taxon>Kineococcus</taxon>
    </lineage>
</organism>
<gene>
    <name evidence="3" type="ORF">GCM10023225_15550</name>
</gene>
<feature type="domain" description="TIR" evidence="2">
    <location>
        <begin position="97"/>
        <end position="232"/>
    </location>
</feature>
<dbReference type="EMBL" id="BAABIL010000204">
    <property type="protein sequence ID" value="GAA4975329.1"/>
    <property type="molecule type" value="Genomic_DNA"/>
</dbReference>
<accession>A0ABP9HP49</accession>
<dbReference type="RefSeq" id="WP_345711881.1">
    <property type="nucleotide sequence ID" value="NZ_BAABIL010000204.1"/>
</dbReference>
<reference evidence="4" key="1">
    <citation type="journal article" date="2019" name="Int. J. Syst. Evol. Microbiol.">
        <title>The Global Catalogue of Microorganisms (GCM) 10K type strain sequencing project: providing services to taxonomists for standard genome sequencing and annotation.</title>
        <authorList>
            <consortium name="The Broad Institute Genomics Platform"/>
            <consortium name="The Broad Institute Genome Sequencing Center for Infectious Disease"/>
            <person name="Wu L."/>
            <person name="Ma J."/>
        </authorList>
    </citation>
    <scope>NUCLEOTIDE SEQUENCE [LARGE SCALE GENOMIC DNA]</scope>
    <source>
        <strain evidence="4">JCM 18126</strain>
    </source>
</reference>
<name>A0ABP9HP49_9ACTN</name>
<protein>
    <submittedName>
        <fullName evidence="3">Toll/interleukin-1 receptor domain-containing protein</fullName>
    </submittedName>
</protein>
<keyword evidence="3" id="KW-0675">Receptor</keyword>
<sequence>MAQCTAPSQGHRTASGRAACPACGGRGSYRSSYPSYGGSSYDRSSGESRYRSSSGGSSGGTSRRTRAGRSVSYTPTEWRTVQPYAEKAAQQAHVNPDHRDLFLCHAWPDRQGSAADLHAHLKTNGATVWFSEEDIPLGSLMTREIDKGLRNSRIGIVLVTPALLESIKNEGIAEKELAVLLGSNRVIPVTHGVTFDQLYDVSPMLASHAGLSTAESSLDDVAAKIAAAAAALPAL</sequence>
<dbReference type="PROSITE" id="PS50104">
    <property type="entry name" value="TIR"/>
    <property type="match status" value="1"/>
</dbReference>
<dbReference type="Proteomes" id="UP001501195">
    <property type="component" value="Unassembled WGS sequence"/>
</dbReference>
<dbReference type="Gene3D" id="3.40.50.10140">
    <property type="entry name" value="Toll/interleukin-1 receptor homology (TIR) domain"/>
    <property type="match status" value="1"/>
</dbReference>